<dbReference type="AlphaFoldDB" id="A0AAD7RXE5"/>
<feature type="region of interest" description="Disordered" evidence="1">
    <location>
        <begin position="335"/>
        <end position="380"/>
    </location>
</feature>
<accession>A0AAD7RXE5</accession>
<comment type="caution">
    <text evidence="2">The sequence shown here is derived from an EMBL/GenBank/DDBJ whole genome shotgun (WGS) entry which is preliminary data.</text>
</comment>
<name>A0AAD7RXE5_9TELE</name>
<dbReference type="PANTHER" id="PTHR46704:SF1">
    <property type="entry name" value="TELOMERE LENGTH REGULATION PROTEIN TEL2 HOMOLOG"/>
    <property type="match status" value="1"/>
</dbReference>
<organism evidence="2 3">
    <name type="scientific">Aldrovandia affinis</name>
    <dbReference type="NCBI Taxonomy" id="143900"/>
    <lineage>
        <taxon>Eukaryota</taxon>
        <taxon>Metazoa</taxon>
        <taxon>Chordata</taxon>
        <taxon>Craniata</taxon>
        <taxon>Vertebrata</taxon>
        <taxon>Euteleostomi</taxon>
        <taxon>Actinopterygii</taxon>
        <taxon>Neopterygii</taxon>
        <taxon>Teleostei</taxon>
        <taxon>Notacanthiformes</taxon>
        <taxon>Halosauridae</taxon>
        <taxon>Aldrovandia</taxon>
    </lineage>
</organism>
<protein>
    <submittedName>
        <fullName evidence="2">Uncharacterized protein</fullName>
    </submittedName>
</protein>
<evidence type="ECO:0000313" key="3">
    <source>
        <dbReference type="Proteomes" id="UP001221898"/>
    </source>
</evidence>
<sequence>MQATRPKVILAPLQIGLGVQLHHHFASRFLIDTLHQLGFCCSYEEVHRFVNNAVMSHGTDIPGFSGGFVQYAADNVDHNIQTLDGNNTFHGMGMIAAITPATKSSNPILRAKVTRSDMSMVGRVPILFHREESCGTTAVTYQKLVTMTAQNPTADLDLIWKTAILFASPRPAWSGMMQFVQHGTHPGKSSFVFLPMIDMSPSDATCIYSTLKFLCEHAHRHNAIPIITFDQPLWWKALLIIEAEPEGSDLSNIVLQLGGFHTEMSFLGSIGHLMAGTGLQEVMELVYAVNAVVHMMTGKAIARAVRAHLLIDGVLNGLILSDALGVVLPLQPGETEDVAPPLQPGEAEDVAPPLQPGETEECDAQMSSEENTPAGAGTGNSDLDEVAVLYAQLMEGSVSAEKACNADVMLRIKELLKRKTESLKSSSRTAALWLQYMDMVDILHLVIEPVLMRSMKTSGGLTRGRGMTELQRLKWLLSMPACAEVNNAMQELTG</sequence>
<gene>
    <name evidence="2" type="ORF">AAFF_G00084090</name>
</gene>
<proteinExistence type="predicted"/>
<evidence type="ECO:0000313" key="2">
    <source>
        <dbReference type="EMBL" id="KAJ8391938.1"/>
    </source>
</evidence>
<dbReference type="Proteomes" id="UP001221898">
    <property type="component" value="Unassembled WGS sequence"/>
</dbReference>
<dbReference type="PANTHER" id="PTHR46704">
    <property type="entry name" value="CXC DOMAIN-CONTAINING PROTEIN-RELATED"/>
    <property type="match status" value="1"/>
</dbReference>
<reference evidence="2" key="1">
    <citation type="journal article" date="2023" name="Science">
        <title>Genome structures resolve the early diversification of teleost fishes.</title>
        <authorList>
            <person name="Parey E."/>
            <person name="Louis A."/>
            <person name="Montfort J."/>
            <person name="Bouchez O."/>
            <person name="Roques C."/>
            <person name="Iampietro C."/>
            <person name="Lluch J."/>
            <person name="Castinel A."/>
            <person name="Donnadieu C."/>
            <person name="Desvignes T."/>
            <person name="Floi Bucao C."/>
            <person name="Jouanno E."/>
            <person name="Wen M."/>
            <person name="Mejri S."/>
            <person name="Dirks R."/>
            <person name="Jansen H."/>
            <person name="Henkel C."/>
            <person name="Chen W.J."/>
            <person name="Zahm M."/>
            <person name="Cabau C."/>
            <person name="Klopp C."/>
            <person name="Thompson A.W."/>
            <person name="Robinson-Rechavi M."/>
            <person name="Braasch I."/>
            <person name="Lecointre G."/>
            <person name="Bobe J."/>
            <person name="Postlethwait J.H."/>
            <person name="Berthelot C."/>
            <person name="Roest Crollius H."/>
            <person name="Guiguen Y."/>
        </authorList>
    </citation>
    <scope>NUCLEOTIDE SEQUENCE</scope>
    <source>
        <strain evidence="2">NC1722</strain>
    </source>
</reference>
<keyword evidence="3" id="KW-1185">Reference proteome</keyword>
<dbReference type="EMBL" id="JAINUG010000151">
    <property type="protein sequence ID" value="KAJ8391938.1"/>
    <property type="molecule type" value="Genomic_DNA"/>
</dbReference>
<evidence type="ECO:0000256" key="1">
    <source>
        <dbReference type="SAM" id="MobiDB-lite"/>
    </source>
</evidence>